<comment type="caution">
    <text evidence="1">The sequence shown here is derived from an EMBL/GenBank/DDBJ whole genome shotgun (WGS) entry which is preliminary data.</text>
</comment>
<evidence type="ECO:0000313" key="2">
    <source>
        <dbReference type="Proteomes" id="UP000294588"/>
    </source>
</evidence>
<gene>
    <name evidence="1" type="ORF">E0946_00625</name>
</gene>
<reference evidence="1" key="1">
    <citation type="submission" date="2019-03" db="EMBL/GenBank/DDBJ databases">
        <title>Candidatus Syntrophosphaera thermopropionivorans: a novel player in syntrophic propionate oxidation during anaerobic digestion.</title>
        <authorList>
            <person name="Dyksma S."/>
        </authorList>
    </citation>
    <scope>NUCLEOTIDE SEQUENCE</scope>
    <source>
        <strain evidence="1">W5</strain>
    </source>
</reference>
<keyword evidence="2" id="KW-1185">Reference proteome</keyword>
<organism evidence="1 2">
    <name type="scientific">Candidatus Syntrophosphaera thermopropionivorans</name>
    <dbReference type="NCBI Taxonomy" id="2593015"/>
    <lineage>
        <taxon>Bacteria</taxon>
        <taxon>Pseudomonadati</taxon>
        <taxon>Candidatus Cloacimonadota</taxon>
        <taxon>Candidatus Cloacimonadia</taxon>
        <taxon>Candidatus Cloacimonadales</taxon>
        <taxon>Candidatus Cloacimonadaceae</taxon>
        <taxon>Candidatus Syntrophosphaera</taxon>
    </lineage>
</organism>
<sequence length="341" mass="38155">MKRLLTLLFLFCSISIFAQNSDMPIIQSYDYALPENNVSPIAIGMGGLNVTYAGDFYSSYSNPALIGDNDFSVLMGAFRIKSDEAVNFAEAAQFSNILKPKQLKYISLLAKQTAWTYQPVASVHIVEPPETGVGYRYYDYKLDKVQATIAGSDDSWQPIRFGLNLKYLTGRLVYLVSTNPNSFIDDKLNGFSTDLGFTLQTGSFTYGLAAYDIFSRLYWEHYNSEAIQSRVAMGIQYGTDNFNLNLGLQGKIAQSTDTTYHLGGQYIWTWGSQYYSVESANKALALRAGLYSHNFYGTQNINYTIGGGYNYNIFRFDFSLNNKGMKLKDSELLISLGVGMP</sequence>
<accession>A0AC61QL28</accession>
<name>A0AC61QL28_9BACT</name>
<protein>
    <submittedName>
        <fullName evidence="1">Uncharacterized protein</fullName>
    </submittedName>
</protein>
<proteinExistence type="predicted"/>
<dbReference type="EMBL" id="SMOG01000001">
    <property type="protein sequence ID" value="TDF74620.1"/>
    <property type="molecule type" value="Genomic_DNA"/>
</dbReference>
<dbReference type="Proteomes" id="UP000294588">
    <property type="component" value="Unassembled WGS sequence"/>
</dbReference>
<evidence type="ECO:0000313" key="1">
    <source>
        <dbReference type="EMBL" id="TDF74620.1"/>
    </source>
</evidence>